<feature type="chain" id="PRO_5041270981" evidence="1">
    <location>
        <begin position="17"/>
        <end position="235"/>
    </location>
</feature>
<feature type="signal peptide" evidence="1">
    <location>
        <begin position="1"/>
        <end position="16"/>
    </location>
</feature>
<evidence type="ECO:0000313" key="3">
    <source>
        <dbReference type="Proteomes" id="UP001163846"/>
    </source>
</evidence>
<accession>A0AA38NYY5</accession>
<dbReference type="Proteomes" id="UP001163846">
    <property type="component" value="Unassembled WGS sequence"/>
</dbReference>
<keyword evidence="1" id="KW-0732">Signal</keyword>
<comment type="caution">
    <text evidence="2">The sequence shown here is derived from an EMBL/GenBank/DDBJ whole genome shotgun (WGS) entry which is preliminary data.</text>
</comment>
<dbReference type="EMBL" id="MU806744">
    <property type="protein sequence ID" value="KAJ3833224.1"/>
    <property type="molecule type" value="Genomic_DNA"/>
</dbReference>
<protein>
    <submittedName>
        <fullName evidence="2">Uncharacterized protein</fullName>
    </submittedName>
</protein>
<evidence type="ECO:0000313" key="2">
    <source>
        <dbReference type="EMBL" id="KAJ3833224.1"/>
    </source>
</evidence>
<reference evidence="2" key="1">
    <citation type="submission" date="2022-08" db="EMBL/GenBank/DDBJ databases">
        <authorList>
            <consortium name="DOE Joint Genome Institute"/>
            <person name="Min B."/>
            <person name="Riley R."/>
            <person name="Sierra-Patev S."/>
            <person name="Naranjo-Ortiz M."/>
            <person name="Looney B."/>
            <person name="Konkel Z."/>
            <person name="Slot J.C."/>
            <person name="Sakamoto Y."/>
            <person name="Steenwyk J.L."/>
            <person name="Rokas A."/>
            <person name="Carro J."/>
            <person name="Camarero S."/>
            <person name="Ferreira P."/>
            <person name="Molpeceres G."/>
            <person name="Ruiz-Duenas F.J."/>
            <person name="Serrano A."/>
            <person name="Henrissat B."/>
            <person name="Drula E."/>
            <person name="Hughes K.W."/>
            <person name="Mata J.L."/>
            <person name="Ishikawa N.K."/>
            <person name="Vargas-Isla R."/>
            <person name="Ushijima S."/>
            <person name="Smith C.A."/>
            <person name="Ahrendt S."/>
            <person name="Andreopoulos W."/>
            <person name="He G."/>
            <person name="Labutti K."/>
            <person name="Lipzen A."/>
            <person name="Ng V."/>
            <person name="Sandor L."/>
            <person name="Barry K."/>
            <person name="Martinez A.T."/>
            <person name="Xiao Y."/>
            <person name="Gibbons J.G."/>
            <person name="Terashima K."/>
            <person name="Hibbett D.S."/>
            <person name="Grigoriev I.V."/>
        </authorList>
    </citation>
    <scope>NUCLEOTIDE SEQUENCE</scope>
    <source>
        <strain evidence="2">TFB9207</strain>
    </source>
</reference>
<dbReference type="AlphaFoldDB" id="A0AA38NYY5"/>
<sequence>MKIVYLFLAFISATYAVPITNENPQPPGSNNATIAVEPLVFRNATVEPRSNRVVDAFVVIGTVAFNAAHRVAAFVVESLSGNKIDKEIRQTPEYSTFMKEAQRLHATLIPSVRFVADTARVNSPVHYKIIVVGGSPITGELMLGGEAAEKLLSEVSRGVFKEDSQKEELRRVGAELKIYGAQVSSEFDAPVKPGEEPVRCPCILWYHHSKSGDVWGLYVSHETGRMAMADGIHRL</sequence>
<evidence type="ECO:0000256" key="1">
    <source>
        <dbReference type="SAM" id="SignalP"/>
    </source>
</evidence>
<keyword evidence="3" id="KW-1185">Reference proteome</keyword>
<organism evidence="2 3">
    <name type="scientific">Lentinula raphanica</name>
    <dbReference type="NCBI Taxonomy" id="153919"/>
    <lineage>
        <taxon>Eukaryota</taxon>
        <taxon>Fungi</taxon>
        <taxon>Dikarya</taxon>
        <taxon>Basidiomycota</taxon>
        <taxon>Agaricomycotina</taxon>
        <taxon>Agaricomycetes</taxon>
        <taxon>Agaricomycetidae</taxon>
        <taxon>Agaricales</taxon>
        <taxon>Marasmiineae</taxon>
        <taxon>Omphalotaceae</taxon>
        <taxon>Lentinula</taxon>
    </lineage>
</organism>
<gene>
    <name evidence="2" type="ORF">F5878DRAFT_633254</name>
</gene>
<name>A0AA38NYY5_9AGAR</name>
<proteinExistence type="predicted"/>